<protein>
    <submittedName>
        <fullName evidence="1">Uncharacterized protein</fullName>
    </submittedName>
</protein>
<gene>
    <name evidence="1" type="ORF">HQ865_07245</name>
</gene>
<dbReference type="Proteomes" id="UP000505355">
    <property type="component" value="Chromosome"/>
</dbReference>
<proteinExistence type="predicted"/>
<dbReference type="AlphaFoldDB" id="A0A7D4TU86"/>
<evidence type="ECO:0000313" key="2">
    <source>
        <dbReference type="Proteomes" id="UP000505355"/>
    </source>
</evidence>
<reference evidence="1 2" key="1">
    <citation type="submission" date="2020-05" db="EMBL/GenBank/DDBJ databases">
        <title>Mucilaginibacter mali sp. nov.</title>
        <authorList>
            <person name="Kim H.S."/>
            <person name="Lee K.C."/>
            <person name="Suh M.K."/>
            <person name="Kim J.-S."/>
            <person name="Han K.-I."/>
            <person name="Eom M.K."/>
            <person name="Shin Y.K."/>
            <person name="Lee J.-S."/>
        </authorList>
    </citation>
    <scope>NUCLEOTIDE SEQUENCE [LARGE SCALE GENOMIC DNA]</scope>
    <source>
        <strain evidence="1 2">G2-14</strain>
    </source>
</reference>
<accession>A0A7D4TU86</accession>
<name>A0A7D4TU86_9SPHI</name>
<dbReference type="EMBL" id="CP054139">
    <property type="protein sequence ID" value="QKJ29555.1"/>
    <property type="molecule type" value="Genomic_DNA"/>
</dbReference>
<organism evidence="1 2">
    <name type="scientific">Mucilaginibacter mali</name>
    <dbReference type="NCBI Taxonomy" id="2740462"/>
    <lineage>
        <taxon>Bacteria</taxon>
        <taxon>Pseudomonadati</taxon>
        <taxon>Bacteroidota</taxon>
        <taxon>Sphingobacteriia</taxon>
        <taxon>Sphingobacteriales</taxon>
        <taxon>Sphingobacteriaceae</taxon>
        <taxon>Mucilaginibacter</taxon>
    </lineage>
</organism>
<dbReference type="RefSeq" id="WP_173414247.1">
    <property type="nucleotide sequence ID" value="NZ_CP054139.1"/>
</dbReference>
<evidence type="ECO:0000313" key="1">
    <source>
        <dbReference type="EMBL" id="QKJ29555.1"/>
    </source>
</evidence>
<sequence>MKKLNSKLWGLESLTKEQMKNVTGGSGSDCILICWCNQTGQNWAIPDCSGWSDKDVEDEMRSHCNGSIDGGCERPL</sequence>
<dbReference type="KEGG" id="mmab:HQ865_07245"/>
<keyword evidence="2" id="KW-1185">Reference proteome</keyword>